<dbReference type="Proteomes" id="UP000001261">
    <property type="component" value="Unassembled WGS sequence"/>
</dbReference>
<organism evidence="2 3">
    <name type="scientific">Coccidioides immitis (strain RS)</name>
    <name type="common">Valley fever fungus</name>
    <dbReference type="NCBI Taxonomy" id="246410"/>
    <lineage>
        <taxon>Eukaryota</taxon>
        <taxon>Fungi</taxon>
        <taxon>Dikarya</taxon>
        <taxon>Ascomycota</taxon>
        <taxon>Pezizomycotina</taxon>
        <taxon>Eurotiomycetes</taxon>
        <taxon>Eurotiomycetidae</taxon>
        <taxon>Onygenales</taxon>
        <taxon>Onygenaceae</taxon>
        <taxon>Coccidioides</taxon>
    </lineage>
</organism>
<feature type="compositionally biased region" description="Pro residues" evidence="1">
    <location>
        <begin position="332"/>
        <end position="341"/>
    </location>
</feature>
<dbReference type="VEuPathDB" id="FungiDB:CIMG_03023"/>
<dbReference type="OrthoDB" id="3357271at2759"/>
<dbReference type="OMA" id="MKNGWHP"/>
<reference evidence="3" key="1">
    <citation type="journal article" date="2009" name="Genome Res.">
        <title>Comparative genomic analyses of the human fungal pathogens Coccidioides and their relatives.</title>
        <authorList>
            <person name="Sharpton T.J."/>
            <person name="Stajich J.E."/>
            <person name="Rounsley S.D."/>
            <person name="Gardner M.J."/>
            <person name="Wortman J.R."/>
            <person name="Jordar V.S."/>
            <person name="Maiti R."/>
            <person name="Kodira C.D."/>
            <person name="Neafsey D.E."/>
            <person name="Zeng Q."/>
            <person name="Hung C.-Y."/>
            <person name="McMahan C."/>
            <person name="Muszewska A."/>
            <person name="Grynberg M."/>
            <person name="Mandel M.A."/>
            <person name="Kellner E.M."/>
            <person name="Barker B.M."/>
            <person name="Galgiani J.N."/>
            <person name="Orbach M.J."/>
            <person name="Kirkland T.N."/>
            <person name="Cole G.T."/>
            <person name="Henn M.R."/>
            <person name="Birren B.W."/>
            <person name="Taylor J.W."/>
        </authorList>
    </citation>
    <scope>NUCLEOTIDE SEQUENCE [LARGE SCALE GENOMIC DNA]</scope>
    <source>
        <strain evidence="3">RS</strain>
    </source>
</reference>
<reference evidence="3" key="2">
    <citation type="journal article" date="2010" name="Genome Res.">
        <title>Population genomic sequencing of Coccidioides fungi reveals recent hybridization and transposon control.</title>
        <authorList>
            <person name="Neafsey D.E."/>
            <person name="Barker B.M."/>
            <person name="Sharpton T.J."/>
            <person name="Stajich J.E."/>
            <person name="Park D.J."/>
            <person name="Whiston E."/>
            <person name="Hung C.-Y."/>
            <person name="McMahan C."/>
            <person name="White J."/>
            <person name="Sykes S."/>
            <person name="Heiman D."/>
            <person name="Young S."/>
            <person name="Zeng Q."/>
            <person name="Abouelleil A."/>
            <person name="Aftuck L."/>
            <person name="Bessette D."/>
            <person name="Brown A."/>
            <person name="FitzGerald M."/>
            <person name="Lui A."/>
            <person name="Macdonald J.P."/>
            <person name="Priest M."/>
            <person name="Orbach M.J."/>
            <person name="Galgiani J.N."/>
            <person name="Kirkland T.N."/>
            <person name="Cole G.T."/>
            <person name="Birren B.W."/>
            <person name="Henn M.R."/>
            <person name="Taylor J.W."/>
            <person name="Rounsley S.D."/>
        </authorList>
    </citation>
    <scope>GENOME REANNOTATION</scope>
    <source>
        <strain evidence="3">RS</strain>
    </source>
</reference>
<evidence type="ECO:0000313" key="3">
    <source>
        <dbReference type="Proteomes" id="UP000001261"/>
    </source>
</evidence>
<evidence type="ECO:0008006" key="4">
    <source>
        <dbReference type="Google" id="ProtNLM"/>
    </source>
</evidence>
<dbReference type="KEGG" id="cim:CIMG_03023"/>
<dbReference type="GeneID" id="4563809"/>
<dbReference type="STRING" id="246410.A0A0E1RXI3"/>
<dbReference type="AlphaFoldDB" id="A0A0E1RXI3"/>
<accession>A0A0E1RXI3</accession>
<sequence length="403" mass="43011">MSGFKGIIKDGWHPKGRDGGRESWRDDFKGINQVAGWVGKGKDPNASQRTEHVARPLSSLKDPSSFAPPPKRSNTGNGASYTPPPVPSRRQAEQETSMKPAPPPVPHRASTTGLSTNRFPTPPVRQGGDGTATKSKPYLPPRLPPREALPTTASSPPPPPYEAVQRATEPYLSQGATSRLAKAGVSVPELGIQRQGNNTSSSQSPNYASTAINATNELQSRFSRLNTSSSSPVSSTPAATHSPVQGVTPQQFQTAATAASHIASQPAVQQTIRSNVSPGLHPAPPGRTNSFRDRHEDQIQSVKGKLNGLNQKYGITKRINDFIEDQKSPAYPDAPPPPPGHPSSQPAIPNHPYSSPNTSRPDLDALNKRKPPPPPPPKKASMHSKPVNHSPSPPPLPLNTKPR</sequence>
<feature type="compositionally biased region" description="Low complexity" evidence="1">
    <location>
        <begin position="220"/>
        <end position="259"/>
    </location>
</feature>
<proteinExistence type="predicted"/>
<feature type="region of interest" description="Disordered" evidence="1">
    <location>
        <begin position="1"/>
        <end position="403"/>
    </location>
</feature>
<feature type="compositionally biased region" description="Basic and acidic residues" evidence="1">
    <location>
        <begin position="7"/>
        <end position="29"/>
    </location>
</feature>
<feature type="compositionally biased region" description="Polar residues" evidence="1">
    <location>
        <begin position="262"/>
        <end position="277"/>
    </location>
</feature>
<dbReference type="InParanoid" id="A0A0E1RXI3"/>
<evidence type="ECO:0000313" key="2">
    <source>
        <dbReference type="EMBL" id="EAS31999.1"/>
    </source>
</evidence>
<dbReference type="EMBL" id="GG704916">
    <property type="protein sequence ID" value="EAS31999.1"/>
    <property type="molecule type" value="Genomic_DNA"/>
</dbReference>
<gene>
    <name evidence="2" type="ORF">CIMG_03023</name>
</gene>
<feature type="compositionally biased region" description="Polar residues" evidence="1">
    <location>
        <begin position="109"/>
        <end position="119"/>
    </location>
</feature>
<feature type="compositionally biased region" description="Basic and acidic residues" evidence="1">
    <location>
        <begin position="318"/>
        <end position="327"/>
    </location>
</feature>
<name>A0A0E1RXI3_COCIM</name>
<feature type="compositionally biased region" description="Polar residues" evidence="1">
    <location>
        <begin position="194"/>
        <end position="219"/>
    </location>
</feature>
<keyword evidence="3" id="KW-1185">Reference proteome</keyword>
<dbReference type="RefSeq" id="XP_001243582.1">
    <property type="nucleotide sequence ID" value="XM_001243581.2"/>
</dbReference>
<evidence type="ECO:0000256" key="1">
    <source>
        <dbReference type="SAM" id="MobiDB-lite"/>
    </source>
</evidence>
<protein>
    <recommendedName>
        <fullName evidence="4">Glyceraldehyde 3-phosphate dehydrogenase</fullName>
    </recommendedName>
</protein>